<accession>A0A388M829</accession>
<organism evidence="2 3">
    <name type="scientific">Chara braunii</name>
    <name type="common">Braun's stonewort</name>
    <dbReference type="NCBI Taxonomy" id="69332"/>
    <lineage>
        <taxon>Eukaryota</taxon>
        <taxon>Viridiplantae</taxon>
        <taxon>Streptophyta</taxon>
        <taxon>Charophyceae</taxon>
        <taxon>Charales</taxon>
        <taxon>Characeae</taxon>
        <taxon>Chara</taxon>
    </lineage>
</organism>
<gene>
    <name evidence="2" type="ORF">CBR_g50991</name>
</gene>
<comment type="caution">
    <text evidence="2">The sequence shown here is derived from an EMBL/GenBank/DDBJ whole genome shotgun (WGS) entry which is preliminary data.</text>
</comment>
<reference evidence="2 3" key="1">
    <citation type="journal article" date="2018" name="Cell">
        <title>The Chara Genome: Secondary Complexity and Implications for Plant Terrestrialization.</title>
        <authorList>
            <person name="Nishiyama T."/>
            <person name="Sakayama H."/>
            <person name="Vries J.D."/>
            <person name="Buschmann H."/>
            <person name="Saint-Marcoux D."/>
            <person name="Ullrich K.K."/>
            <person name="Haas F.B."/>
            <person name="Vanderstraeten L."/>
            <person name="Becker D."/>
            <person name="Lang D."/>
            <person name="Vosolsobe S."/>
            <person name="Rombauts S."/>
            <person name="Wilhelmsson P.K.I."/>
            <person name="Janitza P."/>
            <person name="Kern R."/>
            <person name="Heyl A."/>
            <person name="Rumpler F."/>
            <person name="Villalobos L.I.A.C."/>
            <person name="Clay J.M."/>
            <person name="Skokan R."/>
            <person name="Toyoda A."/>
            <person name="Suzuki Y."/>
            <person name="Kagoshima H."/>
            <person name="Schijlen E."/>
            <person name="Tajeshwar N."/>
            <person name="Catarino B."/>
            <person name="Hetherington A.J."/>
            <person name="Saltykova A."/>
            <person name="Bonnot C."/>
            <person name="Breuninger H."/>
            <person name="Symeonidi A."/>
            <person name="Radhakrishnan G.V."/>
            <person name="Van Nieuwerburgh F."/>
            <person name="Deforce D."/>
            <person name="Chang C."/>
            <person name="Karol K.G."/>
            <person name="Hedrich R."/>
            <person name="Ulvskov P."/>
            <person name="Glockner G."/>
            <person name="Delwiche C.F."/>
            <person name="Petrasek J."/>
            <person name="Van de Peer Y."/>
            <person name="Friml J."/>
            <person name="Beilby M."/>
            <person name="Dolan L."/>
            <person name="Kohara Y."/>
            <person name="Sugano S."/>
            <person name="Fujiyama A."/>
            <person name="Delaux P.-M."/>
            <person name="Quint M."/>
            <person name="TheiBen G."/>
            <person name="Hagemann M."/>
            <person name="Harholt J."/>
            <person name="Dunand C."/>
            <person name="Zachgo S."/>
            <person name="Langdale J."/>
            <person name="Maumus F."/>
            <person name="Straeten D.V.D."/>
            <person name="Gould S.B."/>
            <person name="Rensing S.A."/>
        </authorList>
    </citation>
    <scope>NUCLEOTIDE SEQUENCE [LARGE SCALE GENOMIC DNA]</scope>
    <source>
        <strain evidence="2 3">S276</strain>
    </source>
</reference>
<name>A0A388M829_CHABU</name>
<evidence type="ECO:0000313" key="2">
    <source>
        <dbReference type="EMBL" id="GBG90643.1"/>
    </source>
</evidence>
<sequence length="888" mass="97863">MLRCTFCNKVWQGTQYYVTKHFTQPQYCQKVSDEALFDIAQKCTHRFEADEAERVRHYAQERGLHVLRSGAMGGEAEWSGQGVGGGEDTMRWFEGGAVRDGAGADVAEEGAAGVDRERSMAEGERMATGERAVPKVDPVTCQRTRGWDPVGKRPVPPEIPSTPSSFRTPVRDTPGSSIRKDRGADLPATQAGKRLGQQRVTDTYGGEWIGRWRKAFFRWAYSSGVAFNAFRNTPWRDLHQVALQHPGGGPLPVLPSHSEITSMRAVEIHRQELAEELEEVRQPFWSSGATLLSGGRRSKDGRPIVNFLAVGSRGVVIYTTINQEAERNWAVHEGIHTKKRNQLAFEKVVHLVEITANVRLMEYRCASCGYVLPWERDEGMLDAQAGIELDPVRSGMRSSMMQEEIEEQAALISRDPIGSSAPPQAESVFDARAAIFQPYPRDDASGDERERECAEDPALPIPRRLTNGTALVEGEDNVVEGDVAHDRGEGSDTLDPIVERFIADEVGPALSGLTPGTMRALGASPSGESAAVGDEMRDFAQMSFGDPPTPRQSRNAEIEDIARALVAAGHSAEEIEQAFAGASRTRTPDMLQQGYEEAREHPLEEHYDAAVAEIPRDSGPLVQFTGMQLTTTTRPVRPCVQGLGSEEVAPDEVPPVVVVDLGSDPPLQTSVSGRRAPEDTACPFHAAKLARAVVHNVTRQEDTYLRRPASDITGLCRRSAAYRDSRPRPVPAAGCAALGESSGAEGLGMPRGSRRDKIVEVVTRASTRLVQVRRGDDHVIVEEDDPETEPACDEDPPEDDEYREDDESREEERDYEEEDDDDDDDEPSPRPRRGSGRRQEEFRETRRHTRSRGPSTATEASRRGVSQTGSPGHERRRGSGKGKRGRWS</sequence>
<feature type="region of interest" description="Disordered" evidence="1">
    <location>
        <begin position="774"/>
        <end position="888"/>
    </location>
</feature>
<feature type="compositionally biased region" description="Basic and acidic residues" evidence="1">
    <location>
        <begin position="114"/>
        <end position="134"/>
    </location>
</feature>
<dbReference type="AlphaFoldDB" id="A0A388M829"/>
<feature type="region of interest" description="Disordered" evidence="1">
    <location>
        <begin position="723"/>
        <end position="752"/>
    </location>
</feature>
<feature type="compositionally biased region" description="Polar residues" evidence="1">
    <location>
        <begin position="852"/>
        <end position="870"/>
    </location>
</feature>
<evidence type="ECO:0000256" key="1">
    <source>
        <dbReference type="SAM" id="MobiDB-lite"/>
    </source>
</evidence>
<evidence type="ECO:0000313" key="3">
    <source>
        <dbReference type="Proteomes" id="UP000265515"/>
    </source>
</evidence>
<keyword evidence="3" id="KW-1185">Reference proteome</keyword>
<dbReference type="Proteomes" id="UP000265515">
    <property type="component" value="Unassembled WGS sequence"/>
</dbReference>
<feature type="compositionally biased region" description="Basic residues" evidence="1">
    <location>
        <begin position="874"/>
        <end position="888"/>
    </location>
</feature>
<dbReference type="Gramene" id="GBG90643">
    <property type="protein sequence ID" value="GBG90643"/>
    <property type="gene ID" value="CBR_g50991"/>
</dbReference>
<dbReference type="EMBL" id="BFEA01000828">
    <property type="protein sequence ID" value="GBG90643.1"/>
    <property type="molecule type" value="Genomic_DNA"/>
</dbReference>
<feature type="compositionally biased region" description="Acidic residues" evidence="1">
    <location>
        <begin position="782"/>
        <end position="826"/>
    </location>
</feature>
<feature type="region of interest" description="Disordered" evidence="1">
    <location>
        <begin position="109"/>
        <end position="194"/>
    </location>
</feature>
<proteinExistence type="predicted"/>
<protein>
    <submittedName>
        <fullName evidence="2">Uncharacterized protein</fullName>
    </submittedName>
</protein>